<dbReference type="OrthoDB" id="6066359at2759"/>
<dbReference type="Gene3D" id="2.120.10.30">
    <property type="entry name" value="TolB, C-terminal domain"/>
    <property type="match status" value="1"/>
</dbReference>
<dbReference type="Proteomes" id="UP000596742">
    <property type="component" value="Unassembled WGS sequence"/>
</dbReference>
<reference evidence="1" key="1">
    <citation type="submission" date="2018-11" db="EMBL/GenBank/DDBJ databases">
        <authorList>
            <person name="Alioto T."/>
            <person name="Alioto T."/>
        </authorList>
    </citation>
    <scope>NUCLEOTIDE SEQUENCE</scope>
</reference>
<sequence>MADLEDTFTKTLQNHEQIITDRNKGRSTPDTASSSVTKRIDSIRLHLEKRFCVKQENVSTGCTILPNGNLLIANCYQKSVLMEYSEDCRYICDIPCSKEPFDLTIIDYDRIAITHGHGSSNNIEILNMNNKTIEKEVNLNSSCYGISYQDNKLVRDRIYFTAKHNQTVHCISMAGDEIWVRKEISLINPWDIVVDDYQNVFIVDSDSNSLIVIQHDRSSSRKLLSGRKGLIKPRSLHYNKDKKALLVCDNNGGALYNFM</sequence>
<name>A0A8B6CTK2_MYTGA</name>
<proteinExistence type="predicted"/>
<comment type="caution">
    <text evidence="1">The sequence shown here is derived from an EMBL/GenBank/DDBJ whole genome shotgun (WGS) entry which is preliminary data.</text>
</comment>
<gene>
    <name evidence="1" type="ORF">MGAL_10B025663</name>
</gene>
<organism evidence="1 2">
    <name type="scientific">Mytilus galloprovincialis</name>
    <name type="common">Mediterranean mussel</name>
    <dbReference type="NCBI Taxonomy" id="29158"/>
    <lineage>
        <taxon>Eukaryota</taxon>
        <taxon>Metazoa</taxon>
        <taxon>Spiralia</taxon>
        <taxon>Lophotrochozoa</taxon>
        <taxon>Mollusca</taxon>
        <taxon>Bivalvia</taxon>
        <taxon>Autobranchia</taxon>
        <taxon>Pteriomorphia</taxon>
        <taxon>Mytilida</taxon>
        <taxon>Mytiloidea</taxon>
        <taxon>Mytilidae</taxon>
        <taxon>Mytilinae</taxon>
        <taxon>Mytilus</taxon>
    </lineage>
</organism>
<keyword evidence="2" id="KW-1185">Reference proteome</keyword>
<accession>A0A8B6CTK2</accession>
<dbReference type="AlphaFoldDB" id="A0A8B6CTK2"/>
<dbReference type="InterPro" id="IPR011042">
    <property type="entry name" value="6-blade_b-propeller_TolB-like"/>
</dbReference>
<evidence type="ECO:0000313" key="2">
    <source>
        <dbReference type="Proteomes" id="UP000596742"/>
    </source>
</evidence>
<evidence type="ECO:0000313" key="1">
    <source>
        <dbReference type="EMBL" id="VDI09835.1"/>
    </source>
</evidence>
<dbReference type="SUPFAM" id="SSF101898">
    <property type="entry name" value="NHL repeat"/>
    <property type="match status" value="1"/>
</dbReference>
<protein>
    <submittedName>
        <fullName evidence="1">Uncharacterized protein</fullName>
    </submittedName>
</protein>
<dbReference type="EMBL" id="UYJE01002332">
    <property type="protein sequence ID" value="VDI09835.1"/>
    <property type="molecule type" value="Genomic_DNA"/>
</dbReference>